<dbReference type="AlphaFoldDB" id="A0A074W4S0"/>
<dbReference type="HOGENOM" id="CLU_2249570_0_0_1"/>
<organism evidence="1 2">
    <name type="scientific">Aureobasidium melanogenum (strain CBS 110374)</name>
    <name type="common">Aureobasidium pullulans var. melanogenum</name>
    <dbReference type="NCBI Taxonomy" id="1043003"/>
    <lineage>
        <taxon>Eukaryota</taxon>
        <taxon>Fungi</taxon>
        <taxon>Dikarya</taxon>
        <taxon>Ascomycota</taxon>
        <taxon>Pezizomycotina</taxon>
        <taxon>Dothideomycetes</taxon>
        <taxon>Dothideomycetidae</taxon>
        <taxon>Dothideales</taxon>
        <taxon>Saccotheciaceae</taxon>
        <taxon>Aureobasidium</taxon>
    </lineage>
</organism>
<protein>
    <submittedName>
        <fullName evidence="1">Uncharacterized protein</fullName>
    </submittedName>
</protein>
<keyword evidence="2" id="KW-1185">Reference proteome</keyword>
<evidence type="ECO:0000313" key="1">
    <source>
        <dbReference type="EMBL" id="KEQ57566.1"/>
    </source>
</evidence>
<proteinExistence type="predicted"/>
<sequence length="104" mass="11374">MERVQRIGARAVVLASKATALKAAQAEAGFEDTSTRLQRKVANHLVRSLTIPETNPLFDSLTRLYTQGKSYPSSLSITAKKFGPTIGLTVDSLMETVEPVLQER</sequence>
<accession>A0A074W4S0</accession>
<dbReference type="RefSeq" id="XP_040874590.1">
    <property type="nucleotide sequence ID" value="XM_041025541.1"/>
</dbReference>
<reference evidence="1 2" key="1">
    <citation type="journal article" date="2014" name="BMC Genomics">
        <title>Genome sequencing of four Aureobasidium pullulans varieties: biotechnological potential, stress tolerance, and description of new species.</title>
        <authorList>
            <person name="Gostin Ar C."/>
            <person name="Ohm R.A."/>
            <person name="Kogej T."/>
            <person name="Sonjak S."/>
            <person name="Turk M."/>
            <person name="Zajc J."/>
            <person name="Zalar P."/>
            <person name="Grube M."/>
            <person name="Sun H."/>
            <person name="Han J."/>
            <person name="Sharma A."/>
            <person name="Chiniquy J."/>
            <person name="Ngan C.Y."/>
            <person name="Lipzen A."/>
            <person name="Barry K."/>
            <person name="Grigoriev I.V."/>
            <person name="Gunde-Cimerman N."/>
        </authorList>
    </citation>
    <scope>NUCLEOTIDE SEQUENCE [LARGE SCALE GENOMIC DNA]</scope>
    <source>
        <strain evidence="1 2">CBS 110374</strain>
    </source>
</reference>
<dbReference type="Proteomes" id="UP000030672">
    <property type="component" value="Unassembled WGS sequence"/>
</dbReference>
<name>A0A074W4S0_AURM1</name>
<gene>
    <name evidence="1" type="ORF">M437DRAFT_70693</name>
</gene>
<dbReference type="GeneID" id="63918914"/>
<dbReference type="EMBL" id="KL584889">
    <property type="protein sequence ID" value="KEQ57566.1"/>
    <property type="molecule type" value="Genomic_DNA"/>
</dbReference>
<evidence type="ECO:0000313" key="2">
    <source>
        <dbReference type="Proteomes" id="UP000030672"/>
    </source>
</evidence>